<evidence type="ECO:0008006" key="5">
    <source>
        <dbReference type="Google" id="ProtNLM"/>
    </source>
</evidence>
<dbReference type="RefSeq" id="WP_061896675.1">
    <property type="nucleotide sequence ID" value="NZ_LOBR01000023.1"/>
</dbReference>
<gene>
    <name evidence="3" type="ORF">ATY37_13300</name>
</gene>
<dbReference type="SUPFAM" id="SSF56935">
    <property type="entry name" value="Porins"/>
    <property type="match status" value="1"/>
</dbReference>
<name>A0A151KZD7_9VIBR</name>
<sequence length="330" mass="38584">MFNNKSGLTLLAVLLPSLALATEGNTVKAETEELTQNFTSEWNVASNIYMELEKFEGHRDADGNAIIDKLTPVAQLFINSPNSKWSYFIEHKVARRAITEDLNNTENSFQRNRTQIGATRNIIRNDDVVFNLNATYRKESNDSAPGADARGSHNLYWVMPSGEFKITEKLSFSYWDAFYYYDRFVGENDYEWEAEHGFSYRHSDNFTARVYLYTDWTWDNDLNKNWEQNQIRGYFPTKINDDWSVMPYFRYFINEKIYDASNNYNVVNKTDDGLRLGLNVDYKLSPKSTLWVGMAYEETKWAEYKSAGLTSGSDNSQKFYLAQMGWKYKW</sequence>
<dbReference type="Gene3D" id="2.40.160.40">
    <property type="entry name" value="monomeric porin ompg"/>
    <property type="match status" value="1"/>
</dbReference>
<evidence type="ECO:0000313" key="4">
    <source>
        <dbReference type="Proteomes" id="UP000075346"/>
    </source>
</evidence>
<feature type="signal peptide" evidence="2">
    <location>
        <begin position="1"/>
        <end position="21"/>
    </location>
</feature>
<dbReference type="InterPro" id="IPR053713">
    <property type="entry name" value="Bact_OM_Channel_sf"/>
</dbReference>
<organism evidence="3 4">
    <name type="scientific">Vibrio cidicii</name>
    <dbReference type="NCBI Taxonomy" id="1763883"/>
    <lineage>
        <taxon>Bacteria</taxon>
        <taxon>Pseudomonadati</taxon>
        <taxon>Pseudomonadota</taxon>
        <taxon>Gammaproteobacteria</taxon>
        <taxon>Vibrionales</taxon>
        <taxon>Vibrionaceae</taxon>
        <taxon>Vibrio</taxon>
    </lineage>
</organism>
<evidence type="ECO:0000256" key="2">
    <source>
        <dbReference type="SAM" id="SignalP"/>
    </source>
</evidence>
<protein>
    <recommendedName>
        <fullName evidence="5">Porin</fullName>
    </recommendedName>
</protein>
<comment type="caution">
    <text evidence="3">The sequence shown here is derived from an EMBL/GenBank/DDBJ whole genome shotgun (WGS) entry which is preliminary data.</text>
</comment>
<keyword evidence="1 2" id="KW-0732">Signal</keyword>
<dbReference type="AlphaFoldDB" id="A0A151KZD7"/>
<evidence type="ECO:0000256" key="1">
    <source>
        <dbReference type="ARBA" id="ARBA00022729"/>
    </source>
</evidence>
<accession>A0A151KZD7</accession>
<dbReference type="Proteomes" id="UP000075346">
    <property type="component" value="Unassembled WGS sequence"/>
</dbReference>
<proteinExistence type="predicted"/>
<feature type="chain" id="PRO_5007583728" description="Porin" evidence="2">
    <location>
        <begin position="22"/>
        <end position="330"/>
    </location>
</feature>
<reference evidence="4" key="1">
    <citation type="submission" date="2015-12" db="EMBL/GenBank/DDBJ databases">
        <authorList>
            <person name="Shamseldin A."/>
            <person name="Moawad H."/>
            <person name="Abd El-Rahim W.M."/>
            <person name="Sadowsky M.J."/>
        </authorList>
    </citation>
    <scope>NUCLEOTIDE SEQUENCE [LARGE SCALE GENOMIC DNA]</scope>
    <source>
        <strain evidence="4">2538-88</strain>
    </source>
</reference>
<dbReference type="EMBL" id="LOBR01000023">
    <property type="protein sequence ID" value="KYN89311.1"/>
    <property type="molecule type" value="Genomic_DNA"/>
</dbReference>
<evidence type="ECO:0000313" key="3">
    <source>
        <dbReference type="EMBL" id="KYN89311.1"/>
    </source>
</evidence>